<feature type="transmembrane region" description="Helical" evidence="1">
    <location>
        <begin position="56"/>
        <end position="74"/>
    </location>
</feature>
<name>A0ABT4DBG5_9CLOT</name>
<sequence>MIVKNKKNPINGSSALVPEYSPSRHIDERKLKELEQSKKEHIRINREKKVKLKAKILRNIVVGFVVAITLIYRYCFIYNMEKNAIGVKKQISTMNAENESLKIGLLKYNNIELIEKTASEKSNMIPKSRTNVMYVDLNKDNFKQISNGQEKSKGNSFIEKIKKILF</sequence>
<organism evidence="2 3">
    <name type="scientific">Clostridium brassicae</name>
    <dbReference type="NCBI Taxonomy" id="2999072"/>
    <lineage>
        <taxon>Bacteria</taxon>
        <taxon>Bacillati</taxon>
        <taxon>Bacillota</taxon>
        <taxon>Clostridia</taxon>
        <taxon>Eubacteriales</taxon>
        <taxon>Clostridiaceae</taxon>
        <taxon>Clostridium</taxon>
    </lineage>
</organism>
<dbReference type="EMBL" id="JAPQFJ010000014">
    <property type="protein sequence ID" value="MCY6959630.1"/>
    <property type="molecule type" value="Genomic_DNA"/>
</dbReference>
<keyword evidence="3" id="KW-1185">Reference proteome</keyword>
<dbReference type="RefSeq" id="WP_268062059.1">
    <property type="nucleotide sequence ID" value="NZ_JAPQFJ010000014.1"/>
</dbReference>
<comment type="caution">
    <text evidence="2">The sequence shown here is derived from an EMBL/GenBank/DDBJ whole genome shotgun (WGS) entry which is preliminary data.</text>
</comment>
<evidence type="ECO:0000313" key="2">
    <source>
        <dbReference type="EMBL" id="MCY6959630.1"/>
    </source>
</evidence>
<reference evidence="2" key="1">
    <citation type="submission" date="2022-12" db="EMBL/GenBank/DDBJ databases">
        <title>Clostridium sp. nov., isolated from industrial wastewater.</title>
        <authorList>
            <person name="Jiayan W."/>
        </authorList>
    </citation>
    <scope>NUCLEOTIDE SEQUENCE</scope>
    <source>
        <strain evidence="2">ZC22-4</strain>
    </source>
</reference>
<evidence type="ECO:0008006" key="4">
    <source>
        <dbReference type="Google" id="ProtNLM"/>
    </source>
</evidence>
<protein>
    <recommendedName>
        <fullName evidence="4">Cell division protein FtsL</fullName>
    </recommendedName>
</protein>
<evidence type="ECO:0000313" key="3">
    <source>
        <dbReference type="Proteomes" id="UP001144612"/>
    </source>
</evidence>
<evidence type="ECO:0000256" key="1">
    <source>
        <dbReference type="SAM" id="Phobius"/>
    </source>
</evidence>
<accession>A0ABT4DBG5</accession>
<keyword evidence="1" id="KW-1133">Transmembrane helix</keyword>
<keyword evidence="1" id="KW-0472">Membrane</keyword>
<proteinExistence type="predicted"/>
<gene>
    <name evidence="2" type="ORF">OW729_13500</name>
</gene>
<keyword evidence="1" id="KW-0812">Transmembrane</keyword>
<dbReference type="Proteomes" id="UP001144612">
    <property type="component" value="Unassembled WGS sequence"/>
</dbReference>